<dbReference type="Pfam" id="PF12697">
    <property type="entry name" value="Abhydrolase_6"/>
    <property type="match status" value="1"/>
</dbReference>
<dbReference type="SUPFAM" id="SSF53474">
    <property type="entry name" value="alpha/beta-Hydrolases"/>
    <property type="match status" value="1"/>
</dbReference>
<organism evidence="4 5">
    <name type="scientific">Pendulispora brunnea</name>
    <dbReference type="NCBI Taxonomy" id="2905690"/>
    <lineage>
        <taxon>Bacteria</taxon>
        <taxon>Pseudomonadati</taxon>
        <taxon>Myxococcota</taxon>
        <taxon>Myxococcia</taxon>
        <taxon>Myxococcales</taxon>
        <taxon>Sorangiineae</taxon>
        <taxon>Pendulisporaceae</taxon>
        <taxon>Pendulispora</taxon>
    </lineage>
</organism>
<dbReference type="Gene3D" id="3.40.50.1820">
    <property type="entry name" value="alpha/beta hydrolase"/>
    <property type="match status" value="1"/>
</dbReference>
<evidence type="ECO:0000256" key="1">
    <source>
        <dbReference type="ARBA" id="ARBA00010088"/>
    </source>
</evidence>
<keyword evidence="2 4" id="KW-0378">Hydrolase</keyword>
<evidence type="ECO:0000313" key="4">
    <source>
        <dbReference type="EMBL" id="WXA93367.1"/>
    </source>
</evidence>
<dbReference type="InterPro" id="IPR029058">
    <property type="entry name" value="AB_hydrolase_fold"/>
</dbReference>
<protein>
    <submittedName>
        <fullName evidence="4">Alpha/beta hydrolase</fullName>
    </submittedName>
</protein>
<dbReference type="InterPro" id="IPR000073">
    <property type="entry name" value="AB_hydrolase_1"/>
</dbReference>
<comment type="similarity">
    <text evidence="1">Belongs to the peptidase S33 family.</text>
</comment>
<name>A0ABZ2K7W7_9BACT</name>
<evidence type="ECO:0000313" key="5">
    <source>
        <dbReference type="Proteomes" id="UP001379533"/>
    </source>
</evidence>
<proteinExistence type="inferred from homology"/>
<feature type="domain" description="AB hydrolase-1" evidence="3">
    <location>
        <begin position="29"/>
        <end position="280"/>
    </location>
</feature>
<sequence>MGSDLSSPSSPSLTHAFVTEPGHTPTRWILFLHGILGSGNNFRTLARRWVQARPHLGLVLVDLRMHGRSQGFAPPHTIEAAAKDLVTLEEVVAARGGSVCGVVGHSFGGKVALQYVANKGGELDRAWIIDSTPGARPNAAGSESTVRVYELLRSLPARFESRQAFNDALAAGGLDAGMIQWLAMNVDSIPGGGYRFRLDLDAIGALLGDYFERDLWPVVENPPGTVSVELIIGGRSRVLDEADRGRAERASRQSPGRVDVHIIAGAGHWVHVDAPDELFELLAASSH</sequence>
<dbReference type="InterPro" id="IPR051601">
    <property type="entry name" value="Serine_prot/Carboxylest_S33"/>
</dbReference>
<dbReference type="PANTHER" id="PTHR43248:SF3">
    <property type="entry name" value="AB HYDROLASE-1 DOMAIN-CONTAINING PROTEIN"/>
    <property type="match status" value="1"/>
</dbReference>
<reference evidence="4 5" key="1">
    <citation type="submission" date="2021-12" db="EMBL/GenBank/DDBJ databases">
        <title>Discovery of the Pendulisporaceae a myxobacterial family with distinct sporulation behavior and unique specialized metabolism.</title>
        <authorList>
            <person name="Garcia R."/>
            <person name="Popoff A."/>
            <person name="Bader C.D."/>
            <person name="Loehr J."/>
            <person name="Walesch S."/>
            <person name="Walt C."/>
            <person name="Boldt J."/>
            <person name="Bunk B."/>
            <person name="Haeckl F.J.F.P.J."/>
            <person name="Gunesch A.P."/>
            <person name="Birkelbach J."/>
            <person name="Nuebel U."/>
            <person name="Pietschmann T."/>
            <person name="Bach T."/>
            <person name="Mueller R."/>
        </authorList>
    </citation>
    <scope>NUCLEOTIDE SEQUENCE [LARGE SCALE GENOMIC DNA]</scope>
    <source>
        <strain evidence="4 5">MSr12523</strain>
    </source>
</reference>
<accession>A0ABZ2K7W7</accession>
<dbReference type="RefSeq" id="WP_394843967.1">
    <property type="nucleotide sequence ID" value="NZ_CP089982.1"/>
</dbReference>
<evidence type="ECO:0000256" key="2">
    <source>
        <dbReference type="ARBA" id="ARBA00022801"/>
    </source>
</evidence>
<dbReference type="GO" id="GO:0016787">
    <property type="term" value="F:hydrolase activity"/>
    <property type="evidence" value="ECO:0007669"/>
    <property type="project" value="UniProtKB-KW"/>
</dbReference>
<dbReference type="PANTHER" id="PTHR43248">
    <property type="entry name" value="2-SUCCINYL-6-HYDROXY-2,4-CYCLOHEXADIENE-1-CARBOXYLATE SYNTHASE"/>
    <property type="match status" value="1"/>
</dbReference>
<keyword evidence="5" id="KW-1185">Reference proteome</keyword>
<dbReference type="Proteomes" id="UP001379533">
    <property type="component" value="Chromosome"/>
</dbReference>
<evidence type="ECO:0000259" key="3">
    <source>
        <dbReference type="Pfam" id="PF12697"/>
    </source>
</evidence>
<gene>
    <name evidence="4" type="ORF">LZC95_43800</name>
</gene>
<dbReference type="EMBL" id="CP089982">
    <property type="protein sequence ID" value="WXA93367.1"/>
    <property type="molecule type" value="Genomic_DNA"/>
</dbReference>